<dbReference type="AlphaFoldDB" id="A0A1X6XMH4"/>
<keyword evidence="7" id="KW-1185">Reference proteome</keyword>
<dbReference type="SUPFAM" id="SSF52540">
    <property type="entry name" value="P-loop containing nucleoside triphosphate hydrolases"/>
    <property type="match status" value="1"/>
</dbReference>
<feature type="compositionally biased region" description="Polar residues" evidence="3">
    <location>
        <begin position="237"/>
        <end position="253"/>
    </location>
</feature>
<protein>
    <submittedName>
        <fullName evidence="6">Ribosome small subunit-stimulated GTPase EngC</fullName>
    </submittedName>
</protein>
<dbReference type="EMBL" id="FWFF01000019">
    <property type="protein sequence ID" value="SLN00199.1"/>
    <property type="molecule type" value="Genomic_DNA"/>
</dbReference>
<proteinExistence type="predicted"/>
<dbReference type="PANTHER" id="PTHR32120">
    <property type="entry name" value="SMALL RIBOSOMAL SUBUNIT BIOGENESIS GTPASE RSGA"/>
    <property type="match status" value="1"/>
</dbReference>
<dbReference type="GO" id="GO:0005525">
    <property type="term" value="F:GTP binding"/>
    <property type="evidence" value="ECO:0007669"/>
    <property type="project" value="UniProtKB-KW"/>
</dbReference>
<organism evidence="6 7">
    <name type="scientific">Brevibacterium yomogidense</name>
    <dbReference type="NCBI Taxonomy" id="946573"/>
    <lineage>
        <taxon>Bacteria</taxon>
        <taxon>Bacillati</taxon>
        <taxon>Actinomycetota</taxon>
        <taxon>Actinomycetes</taxon>
        <taxon>Micrococcales</taxon>
        <taxon>Brevibacteriaceae</taxon>
        <taxon>Brevibacterium</taxon>
    </lineage>
</organism>
<keyword evidence="2" id="KW-0342">GTP-binding</keyword>
<feature type="domain" description="CP-type G" evidence="5">
    <location>
        <begin position="112"/>
        <end position="273"/>
    </location>
</feature>
<evidence type="ECO:0000259" key="5">
    <source>
        <dbReference type="PROSITE" id="PS51721"/>
    </source>
</evidence>
<keyword evidence="1" id="KW-0547">Nucleotide-binding</keyword>
<dbReference type="PANTHER" id="PTHR32120:SF11">
    <property type="entry name" value="SMALL RIBOSOMAL SUBUNIT BIOGENESIS GTPASE RSGA 1, MITOCHONDRIAL-RELATED"/>
    <property type="match status" value="1"/>
</dbReference>
<dbReference type="Gene3D" id="3.40.50.300">
    <property type="entry name" value="P-loop containing nucleotide triphosphate hydrolases"/>
    <property type="match status" value="1"/>
</dbReference>
<evidence type="ECO:0000256" key="2">
    <source>
        <dbReference type="ARBA" id="ARBA00023134"/>
    </source>
</evidence>
<evidence type="ECO:0000256" key="1">
    <source>
        <dbReference type="ARBA" id="ARBA00022741"/>
    </source>
</evidence>
<dbReference type="InterPro" id="IPR004881">
    <property type="entry name" value="Ribosome_biogen_GTPase_RsgA"/>
</dbReference>
<feature type="region of interest" description="Disordered" evidence="3">
    <location>
        <begin position="233"/>
        <end position="253"/>
    </location>
</feature>
<dbReference type="PROSITE" id="PS50936">
    <property type="entry name" value="ENGC_GTPASE"/>
    <property type="match status" value="1"/>
</dbReference>
<dbReference type="CDD" id="cd01854">
    <property type="entry name" value="YjeQ_EngC"/>
    <property type="match status" value="1"/>
</dbReference>
<feature type="region of interest" description="Disordered" evidence="3">
    <location>
        <begin position="1"/>
        <end position="29"/>
    </location>
</feature>
<dbReference type="InterPro" id="IPR030378">
    <property type="entry name" value="G_CP_dom"/>
</dbReference>
<dbReference type="NCBIfam" id="TIGR00157">
    <property type="entry name" value="ribosome small subunit-dependent GTPase A"/>
    <property type="match status" value="1"/>
</dbReference>
<evidence type="ECO:0000313" key="6">
    <source>
        <dbReference type="EMBL" id="SLN00199.1"/>
    </source>
</evidence>
<dbReference type="GO" id="GO:0003924">
    <property type="term" value="F:GTPase activity"/>
    <property type="evidence" value="ECO:0007669"/>
    <property type="project" value="InterPro"/>
</dbReference>
<dbReference type="Pfam" id="PF03193">
    <property type="entry name" value="RsgA_GTPase"/>
    <property type="match status" value="1"/>
</dbReference>
<feature type="domain" description="EngC GTPase" evidence="4">
    <location>
        <begin position="125"/>
        <end position="271"/>
    </location>
</feature>
<dbReference type="Proteomes" id="UP000196581">
    <property type="component" value="Unassembled WGS sequence"/>
</dbReference>
<evidence type="ECO:0000259" key="4">
    <source>
        <dbReference type="PROSITE" id="PS50936"/>
    </source>
</evidence>
<dbReference type="RefSeq" id="WP_087008648.1">
    <property type="nucleotide sequence ID" value="NZ_FWFF01000019.1"/>
</dbReference>
<evidence type="ECO:0000313" key="7">
    <source>
        <dbReference type="Proteomes" id="UP000196581"/>
    </source>
</evidence>
<evidence type="ECO:0000256" key="3">
    <source>
        <dbReference type="SAM" id="MobiDB-lite"/>
    </source>
</evidence>
<reference evidence="7" key="1">
    <citation type="submission" date="2017-02" db="EMBL/GenBank/DDBJ databases">
        <authorList>
            <person name="Dridi B."/>
        </authorList>
    </citation>
    <scope>NUCLEOTIDE SEQUENCE [LARGE SCALE GENOMIC DNA]</scope>
    <source>
        <strain evidence="7">B Co 03.10</strain>
    </source>
</reference>
<dbReference type="PROSITE" id="PS51721">
    <property type="entry name" value="G_CP"/>
    <property type="match status" value="1"/>
</dbReference>
<feature type="compositionally biased region" description="Basic residues" evidence="3">
    <location>
        <begin position="14"/>
        <end position="25"/>
    </location>
</feature>
<sequence length="340" mass="35968">MGRVITSDEEYRPRPSRRGSRPRTKQRPDYADAVRGVIVSVDRGRYRVIAGTDLASASAEAPVVTCVRAAHLRRRAIVPGDRISMVGDTSGDDGSLARIVAVEERTTVLRRSSDDTDPTERVVVANADTLVAVTATADPEPSWGFLDRTIVAAFDAGIRPLLAVTKTDLAPADQIRERFADVDVEIVECGFDEAGLPRTDALLPHLADRQSVLLGHSGVGKSTLINRLVPGADRATGSVNENTGSGRHTSSSTWALPLPQGGWVVDTPGVRSFGLAHIDPDAVVSAYEELTPATADCPRGCTHAEGAAGCALDAWVASGAAGPAGTRRLRSLRRLLGNLT</sequence>
<gene>
    <name evidence="6" type="ORF">FM105_12415</name>
</gene>
<dbReference type="InterPro" id="IPR027417">
    <property type="entry name" value="P-loop_NTPase"/>
</dbReference>
<name>A0A1X6XMH4_9MICO</name>
<accession>A0A1X6XMH4</accession>
<dbReference type="InterPro" id="IPR010914">
    <property type="entry name" value="RsgA_GTPase_dom"/>
</dbReference>